<evidence type="ECO:0000313" key="3">
    <source>
        <dbReference type="Proteomes" id="UP001152622"/>
    </source>
</evidence>
<reference evidence="2" key="1">
    <citation type="journal article" date="2023" name="Science">
        <title>Genome structures resolve the early diversification of teleost fishes.</title>
        <authorList>
            <person name="Parey E."/>
            <person name="Louis A."/>
            <person name="Montfort J."/>
            <person name="Bouchez O."/>
            <person name="Roques C."/>
            <person name="Iampietro C."/>
            <person name="Lluch J."/>
            <person name="Castinel A."/>
            <person name="Donnadieu C."/>
            <person name="Desvignes T."/>
            <person name="Floi Bucao C."/>
            <person name="Jouanno E."/>
            <person name="Wen M."/>
            <person name="Mejri S."/>
            <person name="Dirks R."/>
            <person name="Jansen H."/>
            <person name="Henkel C."/>
            <person name="Chen W.J."/>
            <person name="Zahm M."/>
            <person name="Cabau C."/>
            <person name="Klopp C."/>
            <person name="Thompson A.W."/>
            <person name="Robinson-Rechavi M."/>
            <person name="Braasch I."/>
            <person name="Lecointre G."/>
            <person name="Bobe J."/>
            <person name="Postlethwait J.H."/>
            <person name="Berthelot C."/>
            <person name="Roest Crollius H."/>
            <person name="Guiguen Y."/>
        </authorList>
    </citation>
    <scope>NUCLEOTIDE SEQUENCE</scope>
    <source>
        <strain evidence="2">WJC10195</strain>
    </source>
</reference>
<dbReference type="OrthoDB" id="416454at2759"/>
<gene>
    <name evidence="2" type="ORF">SKAU_G00024450</name>
</gene>
<comment type="caution">
    <text evidence="2">The sequence shown here is derived from an EMBL/GenBank/DDBJ whole genome shotgun (WGS) entry which is preliminary data.</text>
</comment>
<feature type="chain" id="PRO_5040294637" evidence="1">
    <location>
        <begin position="23"/>
        <end position="160"/>
    </location>
</feature>
<dbReference type="AlphaFoldDB" id="A0A9Q1GD04"/>
<protein>
    <submittedName>
        <fullName evidence="2">Uncharacterized protein</fullName>
    </submittedName>
</protein>
<evidence type="ECO:0000313" key="2">
    <source>
        <dbReference type="EMBL" id="KAJ8381667.1"/>
    </source>
</evidence>
<sequence length="160" mass="18010">MQFRGVCIILLVVGSLFLERHAAIEQLQHGDIVYNRDQLMALRPAIAELTHQIPEELRRKFRGKRGSPTICPLQYDGTTSPPLVTSTVAFTADQGKKLTAMQVDAPLVSWIVDYLTGRPQYVRLQHCVSDRVSVALTRNIQRSNDDLKQMVSPCAAHRDE</sequence>
<name>A0A9Q1GD04_SYNKA</name>
<organism evidence="2 3">
    <name type="scientific">Synaphobranchus kaupii</name>
    <name type="common">Kaup's arrowtooth eel</name>
    <dbReference type="NCBI Taxonomy" id="118154"/>
    <lineage>
        <taxon>Eukaryota</taxon>
        <taxon>Metazoa</taxon>
        <taxon>Chordata</taxon>
        <taxon>Craniata</taxon>
        <taxon>Vertebrata</taxon>
        <taxon>Euteleostomi</taxon>
        <taxon>Actinopterygii</taxon>
        <taxon>Neopterygii</taxon>
        <taxon>Teleostei</taxon>
        <taxon>Anguilliformes</taxon>
        <taxon>Synaphobranchidae</taxon>
        <taxon>Synaphobranchus</taxon>
    </lineage>
</organism>
<evidence type="ECO:0000256" key="1">
    <source>
        <dbReference type="SAM" id="SignalP"/>
    </source>
</evidence>
<keyword evidence="1" id="KW-0732">Signal</keyword>
<dbReference type="EMBL" id="JAINUF010000001">
    <property type="protein sequence ID" value="KAJ8381667.1"/>
    <property type="molecule type" value="Genomic_DNA"/>
</dbReference>
<proteinExistence type="predicted"/>
<feature type="signal peptide" evidence="1">
    <location>
        <begin position="1"/>
        <end position="22"/>
    </location>
</feature>
<dbReference type="Proteomes" id="UP001152622">
    <property type="component" value="Chromosome 1"/>
</dbReference>
<accession>A0A9Q1GD04</accession>
<keyword evidence="3" id="KW-1185">Reference proteome</keyword>